<dbReference type="EMBL" id="CAJVCH010245990">
    <property type="protein sequence ID" value="CAG7733269.1"/>
    <property type="molecule type" value="Genomic_DNA"/>
</dbReference>
<organism evidence="2 3">
    <name type="scientific">Allacma fusca</name>
    <dbReference type="NCBI Taxonomy" id="39272"/>
    <lineage>
        <taxon>Eukaryota</taxon>
        <taxon>Metazoa</taxon>
        <taxon>Ecdysozoa</taxon>
        <taxon>Arthropoda</taxon>
        <taxon>Hexapoda</taxon>
        <taxon>Collembola</taxon>
        <taxon>Symphypleona</taxon>
        <taxon>Sminthuridae</taxon>
        <taxon>Allacma</taxon>
    </lineage>
</organism>
<accession>A0A8J2KCS6</accession>
<reference evidence="2" key="1">
    <citation type="submission" date="2021-06" db="EMBL/GenBank/DDBJ databases">
        <authorList>
            <person name="Hodson N. C."/>
            <person name="Mongue J. A."/>
            <person name="Jaron S. K."/>
        </authorList>
    </citation>
    <scope>NUCLEOTIDE SEQUENCE</scope>
</reference>
<evidence type="ECO:0000256" key="1">
    <source>
        <dbReference type="SAM" id="MobiDB-lite"/>
    </source>
</evidence>
<evidence type="ECO:0008006" key="4">
    <source>
        <dbReference type="Google" id="ProtNLM"/>
    </source>
</evidence>
<comment type="caution">
    <text evidence="2">The sequence shown here is derived from an EMBL/GenBank/DDBJ whole genome shotgun (WGS) entry which is preliminary data.</text>
</comment>
<protein>
    <recommendedName>
        <fullName evidence="4">Peptidase aspartic putative domain-containing protein</fullName>
    </recommendedName>
</protein>
<feature type="region of interest" description="Disordered" evidence="1">
    <location>
        <begin position="1"/>
        <end position="43"/>
    </location>
</feature>
<sequence>MPDIQSRNPAQAKPSQTTSLSTNHQTKREVSRSGHMCQQNHPHYRCPKLTDAPEYNRKIVVEKAKLCTNCLSPGHTWKTLGPEKPTTLTTHATDASTHSKLKPTAVIGINNHKGLVVQCRALLDNCSDATFIQESLVKTLALKSQKLPRKQVIEALQNKPVTTVTEYVDINLTSTYHNQVQFSVRAFVIKNIGGCYPPQLINTREKAGQPVAQESALGWLVAGGSSTNNNNTRCNLTDSLDAQLQRFWEIEHGPTEQPKHTTEERQAEQHYISTSTHLKDGSYEVELPFKQQTQPLGNSKAMALRRFYSLEAKFARNPAVREQYANGIEELLKDGHIEKVPKDELNIPDHDSYYLPHHAVMKESTTTKLRIVFDASAKTSTGVSLNDKLMVGPVIQEDLTTLLVRWRYWLISLTSDIKQMYLA</sequence>
<evidence type="ECO:0000313" key="3">
    <source>
        <dbReference type="Proteomes" id="UP000708208"/>
    </source>
</evidence>
<dbReference type="CDD" id="cd00303">
    <property type="entry name" value="retropepsin_like"/>
    <property type="match status" value="1"/>
</dbReference>
<dbReference type="AlphaFoldDB" id="A0A8J2KCS6"/>
<feature type="compositionally biased region" description="Polar residues" evidence="1">
    <location>
        <begin position="1"/>
        <end position="24"/>
    </location>
</feature>
<dbReference type="PANTHER" id="PTHR47331:SF5">
    <property type="entry name" value="RIBONUCLEASE H"/>
    <property type="match status" value="1"/>
</dbReference>
<dbReference type="OrthoDB" id="416987at2759"/>
<name>A0A8J2KCS6_9HEXA</name>
<proteinExistence type="predicted"/>
<dbReference type="PANTHER" id="PTHR47331">
    <property type="entry name" value="PHD-TYPE DOMAIN-CONTAINING PROTEIN"/>
    <property type="match status" value="1"/>
</dbReference>
<dbReference type="Proteomes" id="UP000708208">
    <property type="component" value="Unassembled WGS sequence"/>
</dbReference>
<gene>
    <name evidence="2" type="ORF">AFUS01_LOCUS21723</name>
</gene>
<evidence type="ECO:0000313" key="2">
    <source>
        <dbReference type="EMBL" id="CAG7733269.1"/>
    </source>
</evidence>
<keyword evidence="3" id="KW-1185">Reference proteome</keyword>